<proteinExistence type="predicted"/>
<dbReference type="PANTHER" id="PTHR22765">
    <property type="entry name" value="RING FINGER AND PROTEASE ASSOCIATED DOMAIN-CONTAINING"/>
    <property type="match status" value="1"/>
</dbReference>
<organism evidence="3">
    <name type="scientific">Oryza brachyantha</name>
    <name type="common">malo sina</name>
    <dbReference type="NCBI Taxonomy" id="4533"/>
    <lineage>
        <taxon>Eukaryota</taxon>
        <taxon>Viridiplantae</taxon>
        <taxon>Streptophyta</taxon>
        <taxon>Embryophyta</taxon>
        <taxon>Tracheophyta</taxon>
        <taxon>Spermatophyta</taxon>
        <taxon>Magnoliopsida</taxon>
        <taxon>Liliopsida</taxon>
        <taxon>Poales</taxon>
        <taxon>Poaceae</taxon>
        <taxon>BOP clade</taxon>
        <taxon>Oryzoideae</taxon>
        <taxon>Oryzeae</taxon>
        <taxon>Oryzinae</taxon>
        <taxon>Oryza</taxon>
    </lineage>
</organism>
<dbReference type="AlphaFoldDB" id="J3L5S0"/>
<reference evidence="3" key="2">
    <citation type="submission" date="2013-04" db="UniProtKB">
        <authorList>
            <consortium name="EnsemblPlants"/>
        </authorList>
    </citation>
    <scope>IDENTIFICATION</scope>
</reference>
<dbReference type="PANTHER" id="PTHR22765:SF434">
    <property type="entry name" value="GB|AAD18119.1-RELATED"/>
    <property type="match status" value="1"/>
</dbReference>
<dbReference type="EnsemblPlants" id="OB01G45760.1">
    <property type="protein sequence ID" value="OB01G45760.1"/>
    <property type="gene ID" value="OB01G45760"/>
</dbReference>
<dbReference type="eggNOG" id="KOG0800">
    <property type="taxonomic scope" value="Eukaryota"/>
</dbReference>
<keyword evidence="1" id="KW-0862">Zinc</keyword>
<dbReference type="PROSITE" id="PS50089">
    <property type="entry name" value="ZF_RING_2"/>
    <property type="match status" value="1"/>
</dbReference>
<dbReference type="GO" id="GO:0061630">
    <property type="term" value="F:ubiquitin protein ligase activity"/>
    <property type="evidence" value="ECO:0007669"/>
    <property type="project" value="TreeGrafter"/>
</dbReference>
<dbReference type="Gene3D" id="3.30.40.10">
    <property type="entry name" value="Zinc/RING finger domain, C3HC4 (zinc finger)"/>
    <property type="match status" value="1"/>
</dbReference>
<keyword evidence="1" id="KW-0863">Zinc-finger</keyword>
<dbReference type="HOGENOM" id="CLU_2115147_0_0_1"/>
<accession>J3L5S0</accession>
<dbReference type="Pfam" id="PF13639">
    <property type="entry name" value="zf-RING_2"/>
    <property type="match status" value="1"/>
</dbReference>
<dbReference type="InterPro" id="IPR001841">
    <property type="entry name" value="Znf_RING"/>
</dbReference>
<evidence type="ECO:0000313" key="3">
    <source>
        <dbReference type="EnsemblPlants" id="OB01G45760.1"/>
    </source>
</evidence>
<dbReference type="CDD" id="cd16454">
    <property type="entry name" value="RING-H2_PA-TM-RING"/>
    <property type="match status" value="1"/>
</dbReference>
<name>J3L5S0_ORYBR</name>
<dbReference type="SUPFAM" id="SSF57850">
    <property type="entry name" value="RING/U-box"/>
    <property type="match status" value="1"/>
</dbReference>
<evidence type="ECO:0000256" key="1">
    <source>
        <dbReference type="PROSITE-ProRule" id="PRU00175"/>
    </source>
</evidence>
<sequence length="115" mass="12405">ATTVRDAGRTCAVCLNDLEPGASALVTPCGHAYHPRCITPWLEVNDTCPLCRAKSGLHAEDGGDAGSACDGLVLCELLDDGRWRYLLGRRVSGRIFAVRNLDQNGKLVRGSLLRR</sequence>
<protein>
    <recommendedName>
        <fullName evidence="2">RING-type domain-containing protein</fullName>
    </recommendedName>
</protein>
<evidence type="ECO:0000313" key="4">
    <source>
        <dbReference type="Proteomes" id="UP000006038"/>
    </source>
</evidence>
<dbReference type="GO" id="GO:0006511">
    <property type="term" value="P:ubiquitin-dependent protein catabolic process"/>
    <property type="evidence" value="ECO:0007669"/>
    <property type="project" value="TreeGrafter"/>
</dbReference>
<dbReference type="InterPro" id="IPR013083">
    <property type="entry name" value="Znf_RING/FYVE/PHD"/>
</dbReference>
<evidence type="ECO:0000259" key="2">
    <source>
        <dbReference type="PROSITE" id="PS50089"/>
    </source>
</evidence>
<dbReference type="InterPro" id="IPR051826">
    <property type="entry name" value="E3_ubiquitin-ligase_domain"/>
</dbReference>
<keyword evidence="4" id="KW-1185">Reference proteome</keyword>
<dbReference type="GO" id="GO:0008270">
    <property type="term" value="F:zinc ion binding"/>
    <property type="evidence" value="ECO:0007669"/>
    <property type="project" value="UniProtKB-KW"/>
</dbReference>
<keyword evidence="1" id="KW-0479">Metal-binding</keyword>
<dbReference type="Proteomes" id="UP000006038">
    <property type="component" value="Chromosome 1"/>
</dbReference>
<dbReference type="SMART" id="SM00184">
    <property type="entry name" value="RING"/>
    <property type="match status" value="1"/>
</dbReference>
<reference evidence="3" key="1">
    <citation type="journal article" date="2013" name="Nat. Commun.">
        <title>Whole-genome sequencing of Oryza brachyantha reveals mechanisms underlying Oryza genome evolution.</title>
        <authorList>
            <person name="Chen J."/>
            <person name="Huang Q."/>
            <person name="Gao D."/>
            <person name="Wang J."/>
            <person name="Lang Y."/>
            <person name="Liu T."/>
            <person name="Li B."/>
            <person name="Bai Z."/>
            <person name="Luis Goicoechea J."/>
            <person name="Liang C."/>
            <person name="Chen C."/>
            <person name="Zhang W."/>
            <person name="Sun S."/>
            <person name="Liao Y."/>
            <person name="Zhang X."/>
            <person name="Yang L."/>
            <person name="Song C."/>
            <person name="Wang M."/>
            <person name="Shi J."/>
            <person name="Liu G."/>
            <person name="Liu J."/>
            <person name="Zhou H."/>
            <person name="Zhou W."/>
            <person name="Yu Q."/>
            <person name="An N."/>
            <person name="Chen Y."/>
            <person name="Cai Q."/>
            <person name="Wang B."/>
            <person name="Liu B."/>
            <person name="Min J."/>
            <person name="Huang Y."/>
            <person name="Wu H."/>
            <person name="Li Z."/>
            <person name="Zhang Y."/>
            <person name="Yin Y."/>
            <person name="Song W."/>
            <person name="Jiang J."/>
            <person name="Jackson S.A."/>
            <person name="Wing R.A."/>
            <person name="Wang J."/>
            <person name="Chen M."/>
        </authorList>
    </citation>
    <scope>NUCLEOTIDE SEQUENCE [LARGE SCALE GENOMIC DNA]</scope>
    <source>
        <strain evidence="3">cv. IRGC 101232</strain>
    </source>
</reference>
<feature type="domain" description="RING-type" evidence="2">
    <location>
        <begin position="11"/>
        <end position="52"/>
    </location>
</feature>
<dbReference type="Gramene" id="OB01G45760.1">
    <property type="protein sequence ID" value="OB01G45760.1"/>
    <property type="gene ID" value="OB01G45760"/>
</dbReference>